<dbReference type="InterPro" id="IPR041920">
    <property type="entry name" value="ROS/MUCR_sf"/>
</dbReference>
<dbReference type="PATRIC" id="fig|270351.6.peg.684"/>
<proteinExistence type="inferred from homology"/>
<reference evidence="2 3" key="1">
    <citation type="submission" date="2015-03" db="EMBL/GenBank/DDBJ databases">
        <title>Genome sequencing of Methylobacterium aquaticum DSM16371 type strain.</title>
        <authorList>
            <person name="Chaudhry V."/>
            <person name="Patil P.B."/>
        </authorList>
    </citation>
    <scope>NUCLEOTIDE SEQUENCE [LARGE SCALE GENOMIC DNA]</scope>
    <source>
        <strain evidence="2 3">DSM 16371</strain>
    </source>
</reference>
<dbReference type="GO" id="GO:0008270">
    <property type="term" value="F:zinc ion binding"/>
    <property type="evidence" value="ECO:0007669"/>
    <property type="project" value="InterPro"/>
</dbReference>
<evidence type="ECO:0000256" key="1">
    <source>
        <dbReference type="ARBA" id="ARBA00007031"/>
    </source>
</evidence>
<dbReference type="Proteomes" id="UP000035929">
    <property type="component" value="Unassembled WGS sequence"/>
</dbReference>
<evidence type="ECO:0000313" key="2">
    <source>
        <dbReference type="EMBL" id="KMO40991.1"/>
    </source>
</evidence>
<accession>A0A0J6VP58</accession>
<comment type="similarity">
    <text evidence="1">Belongs to the ros/MucR family.</text>
</comment>
<comment type="caution">
    <text evidence="2">The sequence shown here is derived from an EMBL/GenBank/DDBJ whole genome shotgun (WGS) entry which is preliminary data.</text>
</comment>
<protein>
    <submittedName>
        <fullName evidence="2">MucR family transcriptional regulator</fullName>
    </submittedName>
</protein>
<dbReference type="AlphaFoldDB" id="A0A0J6VP58"/>
<gene>
    <name evidence="2" type="ORF">VP06_01515</name>
</gene>
<dbReference type="InterPro" id="IPR008807">
    <property type="entry name" value="ROS_MUCR"/>
</dbReference>
<name>A0A0J6VP58_9HYPH</name>
<dbReference type="GO" id="GO:0003677">
    <property type="term" value="F:DNA binding"/>
    <property type="evidence" value="ECO:0007669"/>
    <property type="project" value="InterPro"/>
</dbReference>
<sequence>MIGYAAAIVSAYVSNNSVPVADLPGLIASTHAALVGLGAPAEPEVVRPEPPVPIRKTVTPDYLVSLEDGKRYKTLRRHLAGRGLTPDEYRRKWSLPADYPMVAENYAKQRSDLAKSSGLGRARLKAVA</sequence>
<organism evidence="2 3">
    <name type="scientific">Methylobacterium aquaticum</name>
    <dbReference type="NCBI Taxonomy" id="270351"/>
    <lineage>
        <taxon>Bacteria</taxon>
        <taxon>Pseudomonadati</taxon>
        <taxon>Pseudomonadota</taxon>
        <taxon>Alphaproteobacteria</taxon>
        <taxon>Hyphomicrobiales</taxon>
        <taxon>Methylobacteriaceae</taxon>
        <taxon>Methylobacterium</taxon>
    </lineage>
</organism>
<dbReference type="EMBL" id="LABX01000012">
    <property type="protein sequence ID" value="KMO40991.1"/>
    <property type="molecule type" value="Genomic_DNA"/>
</dbReference>
<dbReference type="Gene3D" id="1.10.10.1550">
    <property type="entry name" value="ROS/MUCR transcriptional regulator protein"/>
    <property type="match status" value="1"/>
</dbReference>
<dbReference type="GO" id="GO:0006355">
    <property type="term" value="P:regulation of DNA-templated transcription"/>
    <property type="evidence" value="ECO:0007669"/>
    <property type="project" value="InterPro"/>
</dbReference>
<dbReference type="Pfam" id="PF05443">
    <property type="entry name" value="ROS_MUCR"/>
    <property type="match status" value="1"/>
</dbReference>
<evidence type="ECO:0000313" key="3">
    <source>
        <dbReference type="Proteomes" id="UP000035929"/>
    </source>
</evidence>